<sequence length="459" mass="52889">MNSKILSLVTDIHSNLSSIKSEVIIKLHESKKEYIEDIKTILTNTNLTNNEKMNAIIEKNNDSLLTKTTLIVNDVIPKSQEKNYMQIESCIKSFCSTITQDTTKLLELRNTDDTKIKSLVENIDSQFNKMISTIQQPIFTFIQSSEDRTNVGLQQVKEHLSIQQTNQQKLTTELNDFLNKYKHNSSSKGNVSEAELYYIIQSVMPSDEIVKVGGDTATCDFKVNRIDKNRPTILFENKDYSRSVTTEEIKKFERDLQLQKNHGIFVSQKSPITFKQNFQIDIINGLIHIYIPNAEYDTNKIKIAVDIIDNLSSKLQSISNTHENDYSVSKEDMDDIIEEYRMFVQQKLQMIETIKNINKQLLDKMEEIQLPRLKKLFIKIGNIENDNEFKCMFCNVWSGKNKASLGAHARNCKSNPKNNETNLLETNEAENVIEHVELTVPPFIQETSNKEKTSRKAKK</sequence>
<organism evidence="1">
    <name type="scientific">viral metagenome</name>
    <dbReference type="NCBI Taxonomy" id="1070528"/>
    <lineage>
        <taxon>unclassified sequences</taxon>
        <taxon>metagenomes</taxon>
        <taxon>organismal metagenomes</taxon>
    </lineage>
</organism>
<reference evidence="1" key="1">
    <citation type="journal article" date="2020" name="Nature">
        <title>Giant virus diversity and host interactions through global metagenomics.</title>
        <authorList>
            <person name="Schulz F."/>
            <person name="Roux S."/>
            <person name="Paez-Espino D."/>
            <person name="Jungbluth S."/>
            <person name="Walsh D.A."/>
            <person name="Denef V.J."/>
            <person name="McMahon K.D."/>
            <person name="Konstantinidis K.T."/>
            <person name="Eloe-Fadrosh E.A."/>
            <person name="Kyrpides N.C."/>
            <person name="Woyke T."/>
        </authorList>
    </citation>
    <scope>NUCLEOTIDE SEQUENCE</scope>
    <source>
        <strain evidence="1">GVMAG-M-3300023179-114</strain>
    </source>
</reference>
<evidence type="ECO:0000313" key="1">
    <source>
        <dbReference type="EMBL" id="QHT22807.1"/>
    </source>
</evidence>
<name>A0A6C0E0Y1_9ZZZZ</name>
<accession>A0A6C0E0Y1</accession>
<dbReference type="EMBL" id="MN739720">
    <property type="protein sequence ID" value="QHT22807.1"/>
    <property type="molecule type" value="Genomic_DNA"/>
</dbReference>
<proteinExistence type="predicted"/>
<protein>
    <submittedName>
        <fullName evidence="1">Uncharacterized protein</fullName>
    </submittedName>
</protein>
<dbReference type="AlphaFoldDB" id="A0A6C0E0Y1"/>